<comment type="caution">
    <text evidence="9">The sequence shown here is derived from an EMBL/GenBank/DDBJ whole genome shotgun (WGS) entry which is preliminary data.</text>
</comment>
<dbReference type="GO" id="GO:0005829">
    <property type="term" value="C:cytosol"/>
    <property type="evidence" value="ECO:0007669"/>
    <property type="project" value="TreeGrafter"/>
</dbReference>
<organism evidence="9 10">
    <name type="scientific">bacterium (Candidatus Ratteibacteria) CG01_land_8_20_14_3_00_40_19</name>
    <dbReference type="NCBI Taxonomy" id="2014290"/>
    <lineage>
        <taxon>Bacteria</taxon>
        <taxon>Candidatus Ratteibacteria</taxon>
    </lineage>
</organism>
<dbReference type="GO" id="GO:0046872">
    <property type="term" value="F:metal ion binding"/>
    <property type="evidence" value="ECO:0007669"/>
    <property type="project" value="UniProtKB-KW"/>
</dbReference>
<dbReference type="GO" id="GO:0031419">
    <property type="term" value="F:cobalamin binding"/>
    <property type="evidence" value="ECO:0007669"/>
    <property type="project" value="UniProtKB-KW"/>
</dbReference>
<dbReference type="InterPro" id="IPR050554">
    <property type="entry name" value="Met_Synthase/Corrinoid"/>
</dbReference>
<dbReference type="PROSITE" id="PS50972">
    <property type="entry name" value="PTERIN_BINDING"/>
    <property type="match status" value="1"/>
</dbReference>
<evidence type="ECO:0000313" key="9">
    <source>
        <dbReference type="EMBL" id="PIV63807.1"/>
    </source>
</evidence>
<comment type="similarity">
    <text evidence="1">Belongs to the vitamin-B12 dependent methionine synthase family.</text>
</comment>
<keyword evidence="2 9" id="KW-0489">Methyltransferase</keyword>
<name>A0A2M7E7S9_9BACT</name>
<evidence type="ECO:0000256" key="4">
    <source>
        <dbReference type="ARBA" id="ARBA00022679"/>
    </source>
</evidence>
<keyword evidence="6" id="KW-0170">Cobalt</keyword>
<dbReference type="PANTHER" id="PTHR45833">
    <property type="entry name" value="METHIONINE SYNTHASE"/>
    <property type="match status" value="1"/>
</dbReference>
<protein>
    <submittedName>
        <fullName evidence="9">Methyltetrahydrofolate--corrinoid methyltransferase</fullName>
    </submittedName>
</protein>
<dbReference type="GO" id="GO:0008705">
    <property type="term" value="F:methionine synthase activity"/>
    <property type="evidence" value="ECO:0007669"/>
    <property type="project" value="TreeGrafter"/>
</dbReference>
<feature type="region of interest" description="Disordered" evidence="7">
    <location>
        <begin position="1"/>
        <end position="21"/>
    </location>
</feature>
<dbReference type="Gene3D" id="3.20.20.20">
    <property type="entry name" value="Dihydropteroate synthase-like"/>
    <property type="match status" value="1"/>
</dbReference>
<proteinExistence type="inferred from homology"/>
<feature type="domain" description="Pterin-binding" evidence="8">
    <location>
        <begin position="26"/>
        <end position="272"/>
    </location>
</feature>
<keyword evidence="3" id="KW-0846">Cobalamin</keyword>
<sequence length="290" mass="32078">ISGGSRNTDKSEVTTNKHKKKGEKMFTVIGERINMTRKKIRDGVWNGNIAFIQNEASKQAKAGATHIDINAGGDPSKEVEDMRWLTRVVSEAIELPLVFDSANPLALAEGLKICPRPGTIINSVTGEKKRLTEILPLVKKYKTGVVALTMDDRGIPEDYEGRMRVARELVKVIEAEGISRDRIYLDPLVRPASTNPGQSRFVLEVIKDIRKQFPHIHITLGLSNISFGLPVRNNLNKVFLAMLVAAGCDGAVIDPTEAGMMNTLFSSRAALGLDEYGMDYIKAYRESRLK</sequence>
<evidence type="ECO:0000256" key="7">
    <source>
        <dbReference type="SAM" id="MobiDB-lite"/>
    </source>
</evidence>
<accession>A0A2M7E7S9</accession>
<dbReference type="GO" id="GO:0046653">
    <property type="term" value="P:tetrahydrofolate metabolic process"/>
    <property type="evidence" value="ECO:0007669"/>
    <property type="project" value="TreeGrafter"/>
</dbReference>
<dbReference type="EMBL" id="PETL01000261">
    <property type="protein sequence ID" value="PIV63807.1"/>
    <property type="molecule type" value="Genomic_DNA"/>
</dbReference>
<evidence type="ECO:0000256" key="2">
    <source>
        <dbReference type="ARBA" id="ARBA00022603"/>
    </source>
</evidence>
<dbReference type="InterPro" id="IPR000489">
    <property type="entry name" value="Pterin-binding_dom"/>
</dbReference>
<keyword evidence="4 9" id="KW-0808">Transferase</keyword>
<reference evidence="10" key="1">
    <citation type="submission" date="2017-09" db="EMBL/GenBank/DDBJ databases">
        <title>Depth-based differentiation of microbial function through sediment-hosted aquifers and enrichment of novel symbionts in the deep terrestrial subsurface.</title>
        <authorList>
            <person name="Probst A.J."/>
            <person name="Ladd B."/>
            <person name="Jarett J.K."/>
            <person name="Geller-Mcgrath D.E."/>
            <person name="Sieber C.M.K."/>
            <person name="Emerson J.B."/>
            <person name="Anantharaman K."/>
            <person name="Thomas B.C."/>
            <person name="Malmstrom R."/>
            <person name="Stieglmeier M."/>
            <person name="Klingl A."/>
            <person name="Woyke T."/>
            <person name="Ryan C.M."/>
            <person name="Banfield J.F."/>
        </authorList>
    </citation>
    <scope>NUCLEOTIDE SEQUENCE [LARGE SCALE GENOMIC DNA]</scope>
</reference>
<evidence type="ECO:0000256" key="6">
    <source>
        <dbReference type="ARBA" id="ARBA00023285"/>
    </source>
</evidence>
<feature type="non-terminal residue" evidence="9">
    <location>
        <position position="1"/>
    </location>
</feature>
<dbReference type="Pfam" id="PF00809">
    <property type="entry name" value="Pterin_bind"/>
    <property type="match status" value="1"/>
</dbReference>
<dbReference type="AlphaFoldDB" id="A0A2M7E7S9"/>
<dbReference type="PANTHER" id="PTHR45833:SF1">
    <property type="entry name" value="METHIONINE SYNTHASE"/>
    <property type="match status" value="1"/>
</dbReference>
<dbReference type="GO" id="GO:0032259">
    <property type="term" value="P:methylation"/>
    <property type="evidence" value="ECO:0007669"/>
    <property type="project" value="UniProtKB-KW"/>
</dbReference>
<evidence type="ECO:0000256" key="5">
    <source>
        <dbReference type="ARBA" id="ARBA00022723"/>
    </source>
</evidence>
<gene>
    <name evidence="9" type="ORF">COS11_05490</name>
</gene>
<keyword evidence="5" id="KW-0479">Metal-binding</keyword>
<evidence type="ECO:0000313" key="10">
    <source>
        <dbReference type="Proteomes" id="UP000228886"/>
    </source>
</evidence>
<evidence type="ECO:0000259" key="8">
    <source>
        <dbReference type="PROSITE" id="PS50972"/>
    </source>
</evidence>
<dbReference type="SUPFAM" id="SSF51717">
    <property type="entry name" value="Dihydropteroate synthetase-like"/>
    <property type="match status" value="1"/>
</dbReference>
<dbReference type="Proteomes" id="UP000228886">
    <property type="component" value="Unassembled WGS sequence"/>
</dbReference>
<evidence type="ECO:0000256" key="3">
    <source>
        <dbReference type="ARBA" id="ARBA00022628"/>
    </source>
</evidence>
<evidence type="ECO:0000256" key="1">
    <source>
        <dbReference type="ARBA" id="ARBA00010398"/>
    </source>
</evidence>
<dbReference type="NCBIfam" id="NF005719">
    <property type="entry name" value="PRK07535.1"/>
    <property type="match status" value="1"/>
</dbReference>
<dbReference type="InterPro" id="IPR011005">
    <property type="entry name" value="Dihydropteroate_synth-like_sf"/>
</dbReference>
<dbReference type="GO" id="GO:0050667">
    <property type="term" value="P:homocysteine metabolic process"/>
    <property type="evidence" value="ECO:0007669"/>
    <property type="project" value="TreeGrafter"/>
</dbReference>